<evidence type="ECO:0000256" key="1">
    <source>
        <dbReference type="ARBA" id="ARBA00022741"/>
    </source>
</evidence>
<reference evidence="3" key="1">
    <citation type="submission" date="2022-10" db="EMBL/GenBank/DDBJ databases">
        <title>Novel sulphate-reducing endosymbionts in the free-living metamonad Anaeramoeba.</title>
        <authorList>
            <person name="Jerlstrom-Hultqvist J."/>
            <person name="Cepicka I."/>
            <person name="Gallot-Lavallee L."/>
            <person name="Salas-Leiva D."/>
            <person name="Curtis B.A."/>
            <person name="Zahonova K."/>
            <person name="Pipaliya S."/>
            <person name="Dacks J."/>
            <person name="Roger A.J."/>
        </authorList>
    </citation>
    <scope>NUCLEOTIDE SEQUENCE</scope>
    <source>
        <strain evidence="3">BMAN</strain>
    </source>
</reference>
<dbReference type="PROSITE" id="PS51419">
    <property type="entry name" value="RAB"/>
    <property type="match status" value="1"/>
</dbReference>
<dbReference type="EMBL" id="JAPDFW010000070">
    <property type="protein sequence ID" value="KAJ5074452.1"/>
    <property type="molecule type" value="Genomic_DNA"/>
</dbReference>
<dbReference type="FunFam" id="3.40.50.300:FF:000118">
    <property type="entry name" value="Rho-related GTP-binding protein RhoG"/>
    <property type="match status" value="1"/>
</dbReference>
<comment type="caution">
    <text evidence="3">The sequence shown here is derived from an EMBL/GenBank/DDBJ whole genome shotgun (WGS) entry which is preliminary data.</text>
</comment>
<sequence length="192" mass="21763">MQTIKLVVVGDHGVGKTSLLISYSENRFPDSNYPAFFDQNSKQLMINGKPINLGLWDTAAQEEYDRLRPLSYPQTDIFLLCFSIVSNTSLDNLKLKWIPEINQYCPNAPFILVGTKLDLRDDQDTINSLEEKGLYPISYQLGYDLANEINAIEYIECSAKTQQNVGNLFDEAVKAIVQPKSKNQSKNKCFIL</sequence>
<evidence type="ECO:0000313" key="4">
    <source>
        <dbReference type="Proteomes" id="UP001149090"/>
    </source>
</evidence>
<dbReference type="Gene3D" id="3.40.50.300">
    <property type="entry name" value="P-loop containing nucleotide triphosphate hydrolases"/>
    <property type="match status" value="1"/>
</dbReference>
<keyword evidence="4" id="KW-1185">Reference proteome</keyword>
<dbReference type="PANTHER" id="PTHR24072">
    <property type="entry name" value="RHO FAMILY GTPASE"/>
    <property type="match status" value="1"/>
</dbReference>
<dbReference type="NCBIfam" id="TIGR00231">
    <property type="entry name" value="small_GTP"/>
    <property type="match status" value="1"/>
</dbReference>
<dbReference type="GO" id="GO:0003924">
    <property type="term" value="F:GTPase activity"/>
    <property type="evidence" value="ECO:0007669"/>
    <property type="project" value="InterPro"/>
</dbReference>
<dbReference type="SMART" id="SM00175">
    <property type="entry name" value="RAB"/>
    <property type="match status" value="1"/>
</dbReference>
<dbReference type="Proteomes" id="UP001149090">
    <property type="component" value="Unassembled WGS sequence"/>
</dbReference>
<proteinExistence type="predicted"/>
<dbReference type="PROSITE" id="PS51420">
    <property type="entry name" value="RHO"/>
    <property type="match status" value="1"/>
</dbReference>
<dbReference type="InterPro" id="IPR003578">
    <property type="entry name" value="Small_GTPase_Rho"/>
</dbReference>
<evidence type="ECO:0000313" key="3">
    <source>
        <dbReference type="EMBL" id="KAJ5074452.1"/>
    </source>
</evidence>
<protein>
    <submittedName>
        <fullName evidence="3">Uncharacterized protein</fullName>
    </submittedName>
</protein>
<dbReference type="InterPro" id="IPR005225">
    <property type="entry name" value="Small_GTP-bd"/>
</dbReference>
<dbReference type="GO" id="GO:0007264">
    <property type="term" value="P:small GTPase-mediated signal transduction"/>
    <property type="evidence" value="ECO:0007669"/>
    <property type="project" value="InterPro"/>
</dbReference>
<dbReference type="OrthoDB" id="8830751at2759"/>
<accession>A0A9Q0LKE5</accession>
<dbReference type="SUPFAM" id="SSF52540">
    <property type="entry name" value="P-loop containing nucleoside triphosphate hydrolases"/>
    <property type="match status" value="1"/>
</dbReference>
<dbReference type="PROSITE" id="PS51421">
    <property type="entry name" value="RAS"/>
    <property type="match status" value="1"/>
</dbReference>
<keyword evidence="1" id="KW-0547">Nucleotide-binding</keyword>
<evidence type="ECO:0000256" key="2">
    <source>
        <dbReference type="ARBA" id="ARBA00023134"/>
    </source>
</evidence>
<dbReference type="InterPro" id="IPR001806">
    <property type="entry name" value="Small_GTPase"/>
</dbReference>
<dbReference type="SMART" id="SM00174">
    <property type="entry name" value="RHO"/>
    <property type="match status" value="1"/>
</dbReference>
<dbReference type="Pfam" id="PF00071">
    <property type="entry name" value="Ras"/>
    <property type="match status" value="1"/>
</dbReference>
<dbReference type="SMART" id="SM00173">
    <property type="entry name" value="RAS"/>
    <property type="match status" value="1"/>
</dbReference>
<dbReference type="AlphaFoldDB" id="A0A9Q0LKE5"/>
<dbReference type="GO" id="GO:0005525">
    <property type="term" value="F:GTP binding"/>
    <property type="evidence" value="ECO:0007669"/>
    <property type="project" value="UniProtKB-KW"/>
</dbReference>
<dbReference type="InterPro" id="IPR027417">
    <property type="entry name" value="P-loop_NTPase"/>
</dbReference>
<dbReference type="PRINTS" id="PR00449">
    <property type="entry name" value="RASTRNSFRMNG"/>
</dbReference>
<name>A0A9Q0LKE5_ANAIG</name>
<keyword evidence="2" id="KW-0342">GTP-binding</keyword>
<gene>
    <name evidence="3" type="ORF">M0811_01083</name>
</gene>
<organism evidence="3 4">
    <name type="scientific">Anaeramoeba ignava</name>
    <name type="common">Anaerobic marine amoeba</name>
    <dbReference type="NCBI Taxonomy" id="1746090"/>
    <lineage>
        <taxon>Eukaryota</taxon>
        <taxon>Metamonada</taxon>
        <taxon>Anaeramoebidae</taxon>
        <taxon>Anaeramoeba</taxon>
    </lineage>
</organism>
<dbReference type="CDD" id="cd00157">
    <property type="entry name" value="Rho"/>
    <property type="match status" value="1"/>
</dbReference>